<protein>
    <submittedName>
        <fullName evidence="1">Uncharacterized protein</fullName>
    </submittedName>
</protein>
<comment type="caution">
    <text evidence="1">The sequence shown here is derived from an EMBL/GenBank/DDBJ whole genome shotgun (WGS) entry which is preliminary data.</text>
</comment>
<proteinExistence type="predicted"/>
<dbReference type="Proteomes" id="UP000620633">
    <property type="component" value="Unassembled WGS sequence"/>
</dbReference>
<dbReference type="RefSeq" id="WP_189098066.1">
    <property type="nucleotide sequence ID" value="NZ_BMQO01000001.1"/>
</dbReference>
<sequence length="156" mass="18014">MMNPLGYINLFWLHEVLNSAVHVSDDWYRQTYPDKVDFEMDSYVLAPYTGNTHSLQAFLIHGLKPIFSVLNDFQKVLVLDCFALLLARDESSLWERVNFFDTLMGDRIVLADEPEPLFRAFFDVLSSGTEPELALYHDISAPVFNAADHLQLYQFC</sequence>
<name>A0ABQ2SAP6_9DEIO</name>
<accession>A0ABQ2SAP6</accession>
<organism evidence="1 2">
    <name type="scientific">Deinococcus knuensis</name>
    <dbReference type="NCBI Taxonomy" id="1837380"/>
    <lineage>
        <taxon>Bacteria</taxon>
        <taxon>Thermotogati</taxon>
        <taxon>Deinococcota</taxon>
        <taxon>Deinococci</taxon>
        <taxon>Deinococcales</taxon>
        <taxon>Deinococcaceae</taxon>
        <taxon>Deinococcus</taxon>
    </lineage>
</organism>
<reference evidence="2" key="1">
    <citation type="journal article" date="2019" name="Int. J. Syst. Evol. Microbiol.">
        <title>The Global Catalogue of Microorganisms (GCM) 10K type strain sequencing project: providing services to taxonomists for standard genome sequencing and annotation.</title>
        <authorList>
            <consortium name="The Broad Institute Genomics Platform"/>
            <consortium name="The Broad Institute Genome Sequencing Center for Infectious Disease"/>
            <person name="Wu L."/>
            <person name="Ma J."/>
        </authorList>
    </citation>
    <scope>NUCLEOTIDE SEQUENCE [LARGE SCALE GENOMIC DNA]</scope>
    <source>
        <strain evidence="2">JCM 31406</strain>
    </source>
</reference>
<dbReference type="EMBL" id="BMQO01000001">
    <property type="protein sequence ID" value="GGS13347.1"/>
    <property type="molecule type" value="Genomic_DNA"/>
</dbReference>
<evidence type="ECO:0000313" key="2">
    <source>
        <dbReference type="Proteomes" id="UP000620633"/>
    </source>
</evidence>
<gene>
    <name evidence="1" type="ORF">GCM10008961_00530</name>
</gene>
<evidence type="ECO:0000313" key="1">
    <source>
        <dbReference type="EMBL" id="GGS13347.1"/>
    </source>
</evidence>
<keyword evidence="2" id="KW-1185">Reference proteome</keyword>